<dbReference type="InterPro" id="IPR039793">
    <property type="entry name" value="UROS/Hem4"/>
</dbReference>
<evidence type="ECO:0000313" key="2">
    <source>
        <dbReference type="EMBL" id="GAE36879.1"/>
    </source>
</evidence>
<dbReference type="eggNOG" id="COG1587">
    <property type="taxonomic scope" value="Bacteria"/>
</dbReference>
<comment type="caution">
    <text evidence="2">The sequence shown here is derived from an EMBL/GenBank/DDBJ whole genome shotgun (WGS) entry which is preliminary data.</text>
</comment>
<dbReference type="Pfam" id="PF02602">
    <property type="entry name" value="HEM4"/>
    <property type="match status" value="1"/>
</dbReference>
<evidence type="ECO:0000259" key="1">
    <source>
        <dbReference type="Pfam" id="PF02602"/>
    </source>
</evidence>
<evidence type="ECO:0000313" key="3">
    <source>
        <dbReference type="Proteomes" id="UP000018896"/>
    </source>
</evidence>
<dbReference type="SUPFAM" id="SSF69618">
    <property type="entry name" value="HemD-like"/>
    <property type="match status" value="1"/>
</dbReference>
<dbReference type="Gene3D" id="3.40.50.10090">
    <property type="match status" value="2"/>
</dbReference>
<sequence length="271" mass="30591">MSLHNKRVVLAASRKTDEMSILIEKQKGTPLVRSLQGTVFSNDEQVKKNIREMAEQEIDWFIFTTGIGLNKLLDLAEEINEKESFIDKVKNANVGARGYKTVAALKKIGIVPDVKDDDGTVNGLIDSLKEIDWKDKRVIVQLHGENAPTLINYLTEAGAKVMEVLPYQHVDPNPETVELFFQELVNQEMDAVCFTAAIQVRSLFKYAESKGYTEQIIEAFRKNILAVAVGKVTAEALHEHGIERVIQPELERMGAMIVELSRYYEKNEGNR</sequence>
<feature type="domain" description="Tetrapyrrole biosynthesis uroporphyrinogen III synthase" evidence="1">
    <location>
        <begin position="17"/>
        <end position="257"/>
    </location>
</feature>
<proteinExistence type="predicted"/>
<reference evidence="2 3" key="1">
    <citation type="journal article" date="2014" name="Genome Announc.">
        <title>Draft Genome Sequences of Three Alkaliphilic Bacillus Strains, Bacillus wakoensis JCM 9140T, Bacillus akibai JCM 9157T, and Bacillus hemicellulosilyticus JCM 9152T.</title>
        <authorList>
            <person name="Yuki M."/>
            <person name="Oshima K."/>
            <person name="Suda W."/>
            <person name="Oshida Y."/>
            <person name="Kitamura K."/>
            <person name="Iida T."/>
            <person name="Hattori M."/>
            <person name="Ohkuma M."/>
        </authorList>
    </citation>
    <scope>NUCLEOTIDE SEQUENCE [LARGE SCALE GENOMIC DNA]</scope>
    <source>
        <strain evidence="2 3">JCM 9157</strain>
    </source>
</reference>
<dbReference type="NCBIfam" id="NF004584">
    <property type="entry name" value="PRK05928.2-1"/>
    <property type="match status" value="1"/>
</dbReference>
<dbReference type="PANTHER" id="PTHR40082:SF1">
    <property type="entry name" value="BLR5956 PROTEIN"/>
    <property type="match status" value="1"/>
</dbReference>
<dbReference type="GO" id="GO:0004852">
    <property type="term" value="F:uroporphyrinogen-III synthase activity"/>
    <property type="evidence" value="ECO:0007669"/>
    <property type="project" value="InterPro"/>
</dbReference>
<dbReference type="CDD" id="cd06578">
    <property type="entry name" value="HemD"/>
    <property type="match status" value="1"/>
</dbReference>
<dbReference type="GO" id="GO:0006780">
    <property type="term" value="P:uroporphyrinogen III biosynthetic process"/>
    <property type="evidence" value="ECO:0007669"/>
    <property type="project" value="InterPro"/>
</dbReference>
<dbReference type="InterPro" id="IPR036108">
    <property type="entry name" value="4pyrrol_syn_uPrphyn_synt_sf"/>
</dbReference>
<dbReference type="EMBL" id="BAUV01000046">
    <property type="protein sequence ID" value="GAE36879.1"/>
    <property type="molecule type" value="Genomic_DNA"/>
</dbReference>
<protein>
    <submittedName>
        <fullName evidence="2">Uroporphyrinogen-III synthase</fullName>
    </submittedName>
</protein>
<dbReference type="InterPro" id="IPR003754">
    <property type="entry name" value="4pyrrol_synth_uPrphyn_synth"/>
</dbReference>
<gene>
    <name evidence="2" type="ORF">JCM9157_4102</name>
</gene>
<dbReference type="STRING" id="1236973.JCM9157_4102"/>
<keyword evidence="3" id="KW-1185">Reference proteome</keyword>
<organism evidence="2 3">
    <name type="scientific">Halalkalibacter akibai (strain ATCC 43226 / DSM 21942 / CIP 109018 / JCM 9157 / 1139)</name>
    <name type="common">Bacillus akibai</name>
    <dbReference type="NCBI Taxonomy" id="1236973"/>
    <lineage>
        <taxon>Bacteria</taxon>
        <taxon>Bacillati</taxon>
        <taxon>Bacillota</taxon>
        <taxon>Bacilli</taxon>
        <taxon>Bacillales</taxon>
        <taxon>Bacillaceae</taxon>
        <taxon>Halalkalibacter</taxon>
    </lineage>
</organism>
<dbReference type="Proteomes" id="UP000018896">
    <property type="component" value="Unassembled WGS sequence"/>
</dbReference>
<dbReference type="AlphaFoldDB" id="W4QZY7"/>
<dbReference type="PANTHER" id="PTHR40082">
    <property type="entry name" value="BLR5956 PROTEIN"/>
    <property type="match status" value="1"/>
</dbReference>
<name>W4QZY7_HALA3</name>
<accession>W4QZY7</accession>